<comment type="caution">
    <text evidence="2">The sequence shown here is derived from an EMBL/GenBank/DDBJ whole genome shotgun (WGS) entry which is preliminary data.</text>
</comment>
<dbReference type="Proteomes" id="UP000631114">
    <property type="component" value="Unassembled WGS sequence"/>
</dbReference>
<dbReference type="InterPro" id="IPR002013">
    <property type="entry name" value="SAC_dom"/>
</dbReference>
<keyword evidence="3" id="KW-1185">Reference proteome</keyword>
<evidence type="ECO:0000313" key="2">
    <source>
        <dbReference type="EMBL" id="KAF9608789.1"/>
    </source>
</evidence>
<protein>
    <recommendedName>
        <fullName evidence="1">SAC domain-containing protein</fullName>
    </recommendedName>
</protein>
<dbReference type="Pfam" id="PF02383">
    <property type="entry name" value="Syja_N"/>
    <property type="match status" value="1"/>
</dbReference>
<dbReference type="PROSITE" id="PS50275">
    <property type="entry name" value="SAC"/>
    <property type="match status" value="1"/>
</dbReference>
<sequence>MLSSLGLLCSCAGHQSLICSRSNILVPPSIYNSNYYSLFISRHKSPSRFRKKANWAPVIMERVDSKEKLYTRMRLWEFPDQYVVEPTQGSSGTCLAISRVDGSMNLIEELPQLTSVRAPKTQTIFGVVGMLKLLAGVYVLVITEQECVGSYLGYPIFKVSSLKVLPCDHSLKRSPMEQKKMETELSLLLSAAERTSGLYFSYDVNLTLNAQRLHSLGDESKLLPLWRQADPKFVWNNYMLESLIDNKLDQYLLPVIQGTFQNFQAAIGKDTIDVTLIARRCTRRTGTRMWRRGADSDGYVANFVESEQIVQLNGFTASFIQVRGSIPLLWEQIVDLTYKPKFEIVKLEEAPRVVERHFLDLRKRYGSILAVDLVNTHGSEGRLSEKYANAMQHIISEDVRYLHFDFHRICGHIHFERLSILFNQMEDFLRKNGYFLLNAKGEKIEEQLGVGRTNCIDCLDRTNVTQSMIGRKMLESQLRQIGVFAADDTISKHTQFDESFKILWANHGDDISIQYSGTPALKGDFVRCGKRTVQGILNDGWNALARYYLNNFCDGTKQDAIDLLQGHYIISVNRDMSPPSQKGGLEALAHNDFAQEIYYDADLNANGRRYRRNLSRLGRGQRPVAASVTHAPLLQQNFDQAKRRSYLPNFTGWAN</sequence>
<dbReference type="PANTHER" id="PTHR45662">
    <property type="entry name" value="PHOSPHATIDYLINOSITIDE PHOSPHATASE SAC1"/>
    <property type="match status" value="1"/>
</dbReference>
<organism evidence="2 3">
    <name type="scientific">Coptis chinensis</name>
    <dbReference type="NCBI Taxonomy" id="261450"/>
    <lineage>
        <taxon>Eukaryota</taxon>
        <taxon>Viridiplantae</taxon>
        <taxon>Streptophyta</taxon>
        <taxon>Embryophyta</taxon>
        <taxon>Tracheophyta</taxon>
        <taxon>Spermatophyta</taxon>
        <taxon>Magnoliopsida</taxon>
        <taxon>Ranunculales</taxon>
        <taxon>Ranunculaceae</taxon>
        <taxon>Coptidoideae</taxon>
        <taxon>Coptis</taxon>
    </lineage>
</organism>
<evidence type="ECO:0000259" key="1">
    <source>
        <dbReference type="PROSITE" id="PS50275"/>
    </source>
</evidence>
<accession>A0A835I195</accession>
<reference evidence="2 3" key="1">
    <citation type="submission" date="2020-10" db="EMBL/GenBank/DDBJ databases">
        <title>The Coptis chinensis genome and diversification of protoberbering-type alkaloids.</title>
        <authorList>
            <person name="Wang B."/>
            <person name="Shu S."/>
            <person name="Song C."/>
            <person name="Liu Y."/>
        </authorList>
    </citation>
    <scope>NUCLEOTIDE SEQUENCE [LARGE SCALE GENOMIC DNA]</scope>
    <source>
        <strain evidence="2">HL-2020</strain>
        <tissue evidence="2">Leaf</tissue>
    </source>
</reference>
<dbReference type="GO" id="GO:0005783">
    <property type="term" value="C:endoplasmic reticulum"/>
    <property type="evidence" value="ECO:0007669"/>
    <property type="project" value="TreeGrafter"/>
</dbReference>
<dbReference type="PANTHER" id="PTHR45662:SF2">
    <property type="entry name" value="PHOSPHATIDYLINOSITOL-3-PHOSPHATASE SAC1"/>
    <property type="match status" value="1"/>
</dbReference>
<evidence type="ECO:0000313" key="3">
    <source>
        <dbReference type="Proteomes" id="UP000631114"/>
    </source>
</evidence>
<feature type="domain" description="SAC" evidence="1">
    <location>
        <begin position="189"/>
        <end position="517"/>
    </location>
</feature>
<name>A0A835I195_9MAGN</name>
<dbReference type="EMBL" id="JADFTS010000004">
    <property type="protein sequence ID" value="KAF9608789.1"/>
    <property type="molecule type" value="Genomic_DNA"/>
</dbReference>
<dbReference type="GO" id="GO:0046856">
    <property type="term" value="P:phosphatidylinositol dephosphorylation"/>
    <property type="evidence" value="ECO:0007669"/>
    <property type="project" value="TreeGrafter"/>
</dbReference>
<gene>
    <name evidence="2" type="ORF">IFM89_011558</name>
</gene>
<dbReference type="AlphaFoldDB" id="A0A835I195"/>
<dbReference type="GO" id="GO:0043812">
    <property type="term" value="F:phosphatidylinositol-4-phosphate phosphatase activity"/>
    <property type="evidence" value="ECO:0007669"/>
    <property type="project" value="TreeGrafter"/>
</dbReference>
<proteinExistence type="predicted"/>
<dbReference type="OrthoDB" id="405996at2759"/>